<feature type="domain" description="SCP" evidence="1">
    <location>
        <begin position="86"/>
        <end position="213"/>
    </location>
</feature>
<dbReference type="SMART" id="SM00198">
    <property type="entry name" value="SCP"/>
    <property type="match status" value="1"/>
</dbReference>
<evidence type="ECO:0000313" key="2">
    <source>
        <dbReference type="EMBL" id="KIH60391.1"/>
    </source>
</evidence>
<accession>A0A0C2GTD1</accession>
<evidence type="ECO:0000259" key="1">
    <source>
        <dbReference type="SMART" id="SM00198"/>
    </source>
</evidence>
<dbReference type="SUPFAM" id="SSF55797">
    <property type="entry name" value="PR-1-like"/>
    <property type="match status" value="1"/>
</dbReference>
<proteinExistence type="predicted"/>
<dbReference type="EMBL" id="KN731006">
    <property type="protein sequence ID" value="KIH60391.1"/>
    <property type="molecule type" value="Genomic_DNA"/>
</dbReference>
<evidence type="ECO:0000313" key="3">
    <source>
        <dbReference type="Proteomes" id="UP000054047"/>
    </source>
</evidence>
<protein>
    <recommendedName>
        <fullName evidence="1">SCP domain-containing protein</fullName>
    </recommendedName>
</protein>
<dbReference type="AlphaFoldDB" id="A0A0C2GTD1"/>
<keyword evidence="3" id="KW-1185">Reference proteome</keyword>
<dbReference type="OrthoDB" id="337038at2759"/>
<dbReference type="Proteomes" id="UP000054047">
    <property type="component" value="Unassembled WGS sequence"/>
</dbReference>
<dbReference type="InterPro" id="IPR014044">
    <property type="entry name" value="CAP_dom"/>
</dbReference>
<reference evidence="2 3" key="1">
    <citation type="submission" date="2013-12" db="EMBL/GenBank/DDBJ databases">
        <title>Draft genome of the parsitic nematode Ancylostoma duodenale.</title>
        <authorList>
            <person name="Mitreva M."/>
        </authorList>
    </citation>
    <scope>NUCLEOTIDE SEQUENCE [LARGE SCALE GENOMIC DNA]</scope>
    <source>
        <strain evidence="2 3">Zhejiang</strain>
    </source>
</reference>
<dbReference type="InterPro" id="IPR035940">
    <property type="entry name" value="CAP_sf"/>
</dbReference>
<sequence>MATATTPAFACTYNFCNNMPKGIMVCIYDDRTANVSIANRIIYQPAADKSQTCDACSKNCTEYLCKVIHTPVTLNTTCADDKLTQDSNNAALWMHNYYRRLLASGWAKDKKSKSGYAPPGKQMKKLEYDCSSTGTNIAAETYKAIESCPSTGTPQASAGHSMNFWRIGDYRLSEQDALEQMANDQADKVVCAVRNCQQSGQTLVVCQYNAYVFTDTLVVAEANL</sequence>
<name>A0A0C2GTD1_9BILA</name>
<organism evidence="2 3">
    <name type="scientific">Ancylostoma duodenale</name>
    <dbReference type="NCBI Taxonomy" id="51022"/>
    <lineage>
        <taxon>Eukaryota</taxon>
        <taxon>Metazoa</taxon>
        <taxon>Ecdysozoa</taxon>
        <taxon>Nematoda</taxon>
        <taxon>Chromadorea</taxon>
        <taxon>Rhabditida</taxon>
        <taxon>Rhabditina</taxon>
        <taxon>Rhabditomorpha</taxon>
        <taxon>Strongyloidea</taxon>
        <taxon>Ancylostomatidae</taxon>
        <taxon>Ancylostomatinae</taxon>
        <taxon>Ancylostoma</taxon>
    </lineage>
</organism>
<dbReference type="Gene3D" id="3.40.33.10">
    <property type="entry name" value="CAP"/>
    <property type="match status" value="1"/>
</dbReference>
<gene>
    <name evidence="2" type="ORF">ANCDUO_09361</name>
</gene>